<feature type="domain" description="Indole-3-glycerol phosphate synthase" evidence="9">
    <location>
        <begin position="2"/>
        <end position="167"/>
    </location>
</feature>
<dbReference type="GO" id="GO:0000162">
    <property type="term" value="P:L-tryptophan biosynthetic process"/>
    <property type="evidence" value="ECO:0007669"/>
    <property type="project" value="UniProtKB-UniPathway"/>
</dbReference>
<reference evidence="10" key="1">
    <citation type="submission" date="2013-08" db="EMBL/GenBank/DDBJ databases">
        <authorList>
            <person name="Mendez C."/>
            <person name="Richter M."/>
            <person name="Ferrer M."/>
            <person name="Sanchez J."/>
        </authorList>
    </citation>
    <scope>NUCLEOTIDE SEQUENCE</scope>
</reference>
<keyword evidence="8" id="KW-0456">Lyase</keyword>
<gene>
    <name evidence="10" type="ORF">B1B_12298</name>
</gene>
<name>T0ZS92_9ZZZZ</name>
<keyword evidence="10" id="KW-0808">Transferase</keyword>
<comment type="catalytic activity">
    <reaction evidence="1">
        <text>1-(2-carboxyphenylamino)-1-deoxy-D-ribulose 5-phosphate + H(+) = (1S,2R)-1-C-(indol-3-yl)glycerol 3-phosphate + CO2 + H2O</text>
        <dbReference type="Rhea" id="RHEA:23476"/>
        <dbReference type="ChEBI" id="CHEBI:15377"/>
        <dbReference type="ChEBI" id="CHEBI:15378"/>
        <dbReference type="ChEBI" id="CHEBI:16526"/>
        <dbReference type="ChEBI" id="CHEBI:58613"/>
        <dbReference type="ChEBI" id="CHEBI:58866"/>
        <dbReference type="EC" id="4.1.1.48"/>
    </reaction>
</comment>
<feature type="non-terminal residue" evidence="10">
    <location>
        <position position="1"/>
    </location>
</feature>
<dbReference type="EMBL" id="AUZY01008053">
    <property type="protein sequence ID" value="EQD47533.1"/>
    <property type="molecule type" value="Genomic_DNA"/>
</dbReference>
<dbReference type="GO" id="GO:0016757">
    <property type="term" value="F:glycosyltransferase activity"/>
    <property type="evidence" value="ECO:0007669"/>
    <property type="project" value="UniProtKB-KW"/>
</dbReference>
<sequence>RFGGSLEEFGRVAGKSSLPVLFKDFVLDPRQVRAARLWGARAVLLLARLEYEGGLSGPLASLVEEAHRAGLEAVVEVHREEDLPRALASRPDLLGVNARDLETLELDRARALRTLASARGHGIPLVGMSGIAGPEEVRAYQRAGADAVLVGTRFIEAEDPGAFLRSLRPGEHR</sequence>
<comment type="pathway">
    <text evidence="2">Amino-acid biosynthesis; L-tryptophan biosynthesis; L-tryptophan from chorismate: step 4/5.</text>
</comment>
<keyword evidence="5" id="KW-0210">Decarboxylase</keyword>
<comment type="caution">
    <text evidence="10">The sequence shown here is derived from an EMBL/GenBank/DDBJ whole genome shotgun (WGS) entry which is preliminary data.</text>
</comment>
<keyword evidence="6" id="KW-0822">Tryptophan biosynthesis</keyword>
<keyword evidence="7" id="KW-0057">Aromatic amino acid biosynthesis</keyword>
<dbReference type="InterPro" id="IPR013785">
    <property type="entry name" value="Aldolase_TIM"/>
</dbReference>
<dbReference type="PANTHER" id="PTHR22854:SF2">
    <property type="entry name" value="INDOLE-3-GLYCEROL-PHOSPHATE SYNTHASE"/>
    <property type="match status" value="1"/>
</dbReference>
<dbReference type="SUPFAM" id="SSF51366">
    <property type="entry name" value="Ribulose-phoshate binding barrel"/>
    <property type="match status" value="1"/>
</dbReference>
<reference evidence="10" key="2">
    <citation type="journal article" date="2014" name="ISME J.">
        <title>Microbial stratification in low pH oxic and suboxic macroscopic growths along an acid mine drainage.</title>
        <authorList>
            <person name="Mendez-Garcia C."/>
            <person name="Mesa V."/>
            <person name="Sprenger R.R."/>
            <person name="Richter M."/>
            <person name="Diez M.S."/>
            <person name="Solano J."/>
            <person name="Bargiela R."/>
            <person name="Golyshina O.V."/>
            <person name="Manteca A."/>
            <person name="Ramos J.L."/>
            <person name="Gallego J.R."/>
            <person name="Llorente I."/>
            <person name="Martins Dos Santos V.A."/>
            <person name="Jensen O.N."/>
            <person name="Pelaez A.I."/>
            <person name="Sanchez J."/>
            <person name="Ferrer M."/>
        </authorList>
    </citation>
    <scope>NUCLEOTIDE SEQUENCE</scope>
</reference>
<dbReference type="Pfam" id="PF00218">
    <property type="entry name" value="IGPS"/>
    <property type="match status" value="1"/>
</dbReference>
<evidence type="ECO:0000313" key="10">
    <source>
        <dbReference type="EMBL" id="EQD47533.1"/>
    </source>
</evidence>
<keyword evidence="10" id="KW-0328">Glycosyltransferase</keyword>
<evidence type="ECO:0000256" key="1">
    <source>
        <dbReference type="ARBA" id="ARBA00001633"/>
    </source>
</evidence>
<evidence type="ECO:0000256" key="5">
    <source>
        <dbReference type="ARBA" id="ARBA00022793"/>
    </source>
</evidence>
<dbReference type="GO" id="GO:0004640">
    <property type="term" value="F:phosphoribosylanthranilate isomerase activity"/>
    <property type="evidence" value="ECO:0007669"/>
    <property type="project" value="TreeGrafter"/>
</dbReference>
<evidence type="ECO:0000256" key="6">
    <source>
        <dbReference type="ARBA" id="ARBA00022822"/>
    </source>
</evidence>
<dbReference type="GO" id="GO:0004425">
    <property type="term" value="F:indole-3-glycerol-phosphate synthase activity"/>
    <property type="evidence" value="ECO:0007669"/>
    <property type="project" value="UniProtKB-EC"/>
</dbReference>
<keyword evidence="4" id="KW-0028">Amino-acid biosynthesis</keyword>
<accession>T0ZS92</accession>
<dbReference type="UniPathway" id="UPA00035">
    <property type="reaction ID" value="UER00043"/>
</dbReference>
<dbReference type="InterPro" id="IPR011060">
    <property type="entry name" value="RibuloseP-bd_barrel"/>
</dbReference>
<dbReference type="PANTHER" id="PTHR22854">
    <property type="entry name" value="TRYPTOPHAN BIOSYNTHESIS PROTEIN"/>
    <property type="match status" value="1"/>
</dbReference>
<organism evidence="10">
    <name type="scientific">mine drainage metagenome</name>
    <dbReference type="NCBI Taxonomy" id="410659"/>
    <lineage>
        <taxon>unclassified sequences</taxon>
        <taxon>metagenomes</taxon>
        <taxon>ecological metagenomes</taxon>
    </lineage>
</organism>
<evidence type="ECO:0000259" key="9">
    <source>
        <dbReference type="Pfam" id="PF00218"/>
    </source>
</evidence>
<dbReference type="InterPro" id="IPR045186">
    <property type="entry name" value="Indole-3-glycerol_P_synth"/>
</dbReference>
<dbReference type="Gene3D" id="3.20.20.70">
    <property type="entry name" value="Aldolase class I"/>
    <property type="match status" value="1"/>
</dbReference>
<protein>
    <recommendedName>
        <fullName evidence="3">indole-3-glycerol-phosphate synthase</fullName>
        <ecNumber evidence="3">4.1.1.48</ecNumber>
    </recommendedName>
</protein>
<dbReference type="EC" id="4.1.1.48" evidence="3"/>
<evidence type="ECO:0000256" key="8">
    <source>
        <dbReference type="ARBA" id="ARBA00023239"/>
    </source>
</evidence>
<dbReference type="CDD" id="cd00331">
    <property type="entry name" value="IGPS"/>
    <property type="match status" value="1"/>
</dbReference>
<evidence type="ECO:0000256" key="2">
    <source>
        <dbReference type="ARBA" id="ARBA00004696"/>
    </source>
</evidence>
<dbReference type="AlphaFoldDB" id="T0ZS92"/>
<evidence type="ECO:0000256" key="7">
    <source>
        <dbReference type="ARBA" id="ARBA00023141"/>
    </source>
</evidence>
<dbReference type="InterPro" id="IPR013798">
    <property type="entry name" value="Indole-3-glycerol_P_synth_dom"/>
</dbReference>
<proteinExistence type="predicted"/>
<evidence type="ECO:0000256" key="3">
    <source>
        <dbReference type="ARBA" id="ARBA00012362"/>
    </source>
</evidence>
<evidence type="ECO:0000256" key="4">
    <source>
        <dbReference type="ARBA" id="ARBA00022605"/>
    </source>
</evidence>